<accession>W7HY28</accession>
<reference evidence="3 4" key="1">
    <citation type="submission" date="2013-05" db="EMBL/GenBank/DDBJ databases">
        <title>Drechslerella stenobrocha genome reveals carnivorous origination and mechanical trapping mechanism of predatory fungi.</title>
        <authorList>
            <person name="Liu X."/>
            <person name="Zhang W."/>
            <person name="Liu K."/>
        </authorList>
    </citation>
    <scope>NUCLEOTIDE SEQUENCE [LARGE SCALE GENOMIC DNA]</scope>
    <source>
        <strain evidence="3 4">248</strain>
    </source>
</reference>
<proteinExistence type="predicted"/>
<dbReference type="Proteomes" id="UP000024837">
    <property type="component" value="Unassembled WGS sequence"/>
</dbReference>
<protein>
    <recommendedName>
        <fullName evidence="2">Prion-inhibition and propagation HeLo domain-containing protein</fullName>
    </recommendedName>
</protein>
<keyword evidence="4" id="KW-1185">Reference proteome</keyword>
<gene>
    <name evidence="3" type="ORF">DRE_00902</name>
</gene>
<dbReference type="EMBL" id="KI966433">
    <property type="protein sequence ID" value="EWC44843.1"/>
    <property type="molecule type" value="Genomic_DNA"/>
</dbReference>
<evidence type="ECO:0000259" key="2">
    <source>
        <dbReference type="Pfam" id="PF14479"/>
    </source>
</evidence>
<dbReference type="PANTHER" id="PTHR37542">
    <property type="entry name" value="HELO DOMAIN-CONTAINING PROTEIN-RELATED"/>
    <property type="match status" value="1"/>
</dbReference>
<dbReference type="InterPro" id="IPR011009">
    <property type="entry name" value="Kinase-like_dom_sf"/>
</dbReference>
<dbReference type="PANTHER" id="PTHR37542:SF1">
    <property type="entry name" value="PRION-INHIBITION AND PROPAGATION HELO DOMAIN-CONTAINING PROTEIN"/>
    <property type="match status" value="1"/>
</dbReference>
<dbReference type="Pfam" id="PF14479">
    <property type="entry name" value="HeLo"/>
    <property type="match status" value="1"/>
</dbReference>
<dbReference type="SUPFAM" id="SSF56112">
    <property type="entry name" value="Protein kinase-like (PK-like)"/>
    <property type="match status" value="1"/>
</dbReference>
<dbReference type="InterPro" id="IPR038305">
    <property type="entry name" value="HeLo_sf"/>
</dbReference>
<evidence type="ECO:0000313" key="4">
    <source>
        <dbReference type="Proteomes" id="UP000024837"/>
    </source>
</evidence>
<feature type="region of interest" description="Disordered" evidence="1">
    <location>
        <begin position="207"/>
        <end position="226"/>
    </location>
</feature>
<dbReference type="InterPro" id="IPR029498">
    <property type="entry name" value="HeLo_dom"/>
</dbReference>
<dbReference type="Gene3D" id="1.10.510.10">
    <property type="entry name" value="Transferase(Phosphotransferase) domain 1"/>
    <property type="match status" value="1"/>
</dbReference>
<dbReference type="AlphaFoldDB" id="W7HY28"/>
<evidence type="ECO:0000313" key="3">
    <source>
        <dbReference type="EMBL" id="EWC44843.1"/>
    </source>
</evidence>
<dbReference type="HOGENOM" id="CLU_017444_0_0_1"/>
<dbReference type="Gene3D" id="1.20.120.1020">
    <property type="entry name" value="Prion-inhibition and propagation, HeLo domain"/>
    <property type="match status" value="1"/>
</dbReference>
<name>W7HY28_9PEZI</name>
<organism evidence="3 4">
    <name type="scientific">Drechslerella stenobrocha 248</name>
    <dbReference type="NCBI Taxonomy" id="1043628"/>
    <lineage>
        <taxon>Eukaryota</taxon>
        <taxon>Fungi</taxon>
        <taxon>Dikarya</taxon>
        <taxon>Ascomycota</taxon>
        <taxon>Pezizomycotina</taxon>
        <taxon>Orbiliomycetes</taxon>
        <taxon>Orbiliales</taxon>
        <taxon>Orbiliaceae</taxon>
        <taxon>Drechslerella</taxon>
    </lineage>
</organism>
<dbReference type="OrthoDB" id="1911848at2759"/>
<feature type="domain" description="Prion-inhibition and propagation HeLo" evidence="2">
    <location>
        <begin position="74"/>
        <end position="193"/>
    </location>
</feature>
<sequence>MDPLSVAGLTLGAVSLTSKIFSGCVSALAGRPWHAGKVPLLAHPPADGAAQASRLGDISNLPEDDATTSAGLRLSRHLIYDVLHQIEALLINLDRLSTRCKLKLVVDGPLSYSPAQPETKPYQSVPVAGPGRAIKSKALKFIAKSRRYSACLRWAAFDRDNFEALLADLTVLNDSMMYLLETGQRSAAYQLQKTSFMQIFFQCDDNQQARPGSDDSRGNSVDVPGNSASLARARHEQRLLQLARFKALSVAVEEGHDDVLATSLPKSAVSHLELIADELASIEAHNNTPGGLPPPGARSLCNYRDISFSVEWKDYMAQGLDSLPPTYIEDRVRKLATLLHNKQKPTEFRVPDCMGSVHQPDLERFGYVFRWPVINNTPEHRDSDLPVSLYRLLRTIECPPPLRTRLATMRAVPTSISYVHATNWLHKGLQSENIVFRSSQTPTCQPLLVEPFVSGFEYSRPAEAGERTERPTANSLHHELYRHPYAQFDLPRETGVNPSAAGARTDSFTKTGFRKIYDFYALSVVFVEIALWKPTHTLVGVKKGNVVTARVARGAWTALAEKRAYAGKLRAMVGDTVADVVIACVTGSLVGIAGKTAEQEKRATDADVLMHIAFEEKVVKKLDEVIV</sequence>
<evidence type="ECO:0000256" key="1">
    <source>
        <dbReference type="SAM" id="MobiDB-lite"/>
    </source>
</evidence>